<dbReference type="Gene3D" id="3.30.700.10">
    <property type="entry name" value="Glycoprotein, Type 4 Pilin"/>
    <property type="match status" value="1"/>
</dbReference>
<evidence type="ECO:0000256" key="1">
    <source>
        <dbReference type="ARBA" id="ARBA00004162"/>
    </source>
</evidence>
<evidence type="ECO:0000256" key="9">
    <source>
        <dbReference type="ARBA" id="ARBA00043982"/>
    </source>
</evidence>
<dbReference type="SUPFAM" id="SSF54523">
    <property type="entry name" value="Pili subunits"/>
    <property type="match status" value="1"/>
</dbReference>
<dbReference type="InterPro" id="IPR016940">
    <property type="entry name" value="ComGC"/>
</dbReference>
<evidence type="ECO:0000256" key="5">
    <source>
        <dbReference type="ARBA" id="ARBA00022692"/>
    </source>
</evidence>
<dbReference type="Proteomes" id="UP001139006">
    <property type="component" value="Unassembled WGS sequence"/>
</dbReference>
<name>A0A9X2JKJ9_9LACO</name>
<protein>
    <submittedName>
        <fullName evidence="11">Prepilin-type N-terminal cleavage/methylation domain-containing protein</fullName>
    </submittedName>
</protein>
<dbReference type="InterPro" id="IPR012902">
    <property type="entry name" value="N_methyl_site"/>
</dbReference>
<accession>A0A9X2JKJ9</accession>
<evidence type="ECO:0000313" key="12">
    <source>
        <dbReference type="Proteomes" id="UP001139006"/>
    </source>
</evidence>
<keyword evidence="12" id="KW-1185">Reference proteome</keyword>
<dbReference type="NCBIfam" id="TIGR02532">
    <property type="entry name" value="IV_pilin_GFxxxE"/>
    <property type="match status" value="1"/>
</dbReference>
<dbReference type="GO" id="GO:0005886">
    <property type="term" value="C:plasma membrane"/>
    <property type="evidence" value="ECO:0007669"/>
    <property type="project" value="UniProtKB-SubCell"/>
</dbReference>
<feature type="transmembrane region" description="Helical" evidence="10">
    <location>
        <begin position="12"/>
        <end position="30"/>
    </location>
</feature>
<evidence type="ECO:0000256" key="8">
    <source>
        <dbReference type="ARBA" id="ARBA00023287"/>
    </source>
</evidence>
<keyword evidence="5 10" id="KW-0812">Transmembrane</keyword>
<comment type="subcellular location">
    <subcellularLocation>
        <location evidence="1">Cell membrane</location>
        <topology evidence="1">Single-pass membrane protein</topology>
    </subcellularLocation>
    <subcellularLocation>
        <location evidence="2">Cell surface</location>
    </subcellularLocation>
</comment>
<sequence>MKIKNKVQGFTLIEMVVVLFIISLLLLIVIPNVTEQRQHANVISDSALKTELSTQRQLYLSDNPTESTVSLEKLQEEKYLSSQQVKQIKERNLDD</sequence>
<evidence type="ECO:0000256" key="6">
    <source>
        <dbReference type="ARBA" id="ARBA00022989"/>
    </source>
</evidence>
<dbReference type="PROSITE" id="PS00409">
    <property type="entry name" value="PROKAR_NTER_METHYL"/>
    <property type="match status" value="1"/>
</dbReference>
<dbReference type="Pfam" id="PF07963">
    <property type="entry name" value="N_methyl"/>
    <property type="match status" value="1"/>
</dbReference>
<reference evidence="11 12" key="1">
    <citation type="journal article" date="2023" name="Int. J. Syst. Evol. Microbiol.">
        <title>Ligilactobacillus ubinensis sp. nov., a novel species isolated from the wild ferment of a durian fruit (Durio zibethinus).</title>
        <authorList>
            <person name="Heng Y.C."/>
            <person name="Menon N."/>
            <person name="Chen B."/>
            <person name="Loo B.Z.L."/>
            <person name="Wong G.W.J."/>
            <person name="Lim A.C.H."/>
            <person name="Silvaraju S."/>
            <person name="Kittelmann S."/>
        </authorList>
    </citation>
    <scope>NUCLEOTIDE SEQUENCE [LARGE SCALE GENOMIC DNA]</scope>
    <source>
        <strain evidence="11 12">WILCCON 0076</strain>
    </source>
</reference>
<comment type="similarity">
    <text evidence="9">Belongs to the ComGC family.</text>
</comment>
<evidence type="ECO:0000313" key="11">
    <source>
        <dbReference type="EMBL" id="MCP0886272.1"/>
    </source>
</evidence>
<dbReference type="NCBIfam" id="NF040999">
    <property type="entry name" value="pilin_ComGC"/>
    <property type="match status" value="1"/>
</dbReference>
<dbReference type="PIRSF" id="PIRSF029928">
    <property type="entry name" value="Late_competence_ComGC"/>
    <property type="match status" value="1"/>
</dbReference>
<dbReference type="GO" id="GO:0030420">
    <property type="term" value="P:establishment of competence for transformation"/>
    <property type="evidence" value="ECO:0007669"/>
    <property type="project" value="UniProtKB-KW"/>
</dbReference>
<keyword evidence="4" id="KW-0488">Methylation</keyword>
<gene>
    <name evidence="11" type="ORF">LB941_02835</name>
</gene>
<evidence type="ECO:0000256" key="10">
    <source>
        <dbReference type="SAM" id="Phobius"/>
    </source>
</evidence>
<evidence type="ECO:0000256" key="2">
    <source>
        <dbReference type="ARBA" id="ARBA00004241"/>
    </source>
</evidence>
<proteinExistence type="inferred from homology"/>
<evidence type="ECO:0000256" key="3">
    <source>
        <dbReference type="ARBA" id="ARBA00022475"/>
    </source>
</evidence>
<keyword evidence="8" id="KW-0178">Competence</keyword>
<keyword evidence="6 10" id="KW-1133">Transmembrane helix</keyword>
<dbReference type="EMBL" id="JAIULA010000004">
    <property type="protein sequence ID" value="MCP0886272.1"/>
    <property type="molecule type" value="Genomic_DNA"/>
</dbReference>
<dbReference type="InterPro" id="IPR045584">
    <property type="entry name" value="Pilin-like"/>
</dbReference>
<evidence type="ECO:0000256" key="7">
    <source>
        <dbReference type="ARBA" id="ARBA00023136"/>
    </source>
</evidence>
<dbReference type="RefSeq" id="WP_253359314.1">
    <property type="nucleotide sequence ID" value="NZ_JAIULA010000004.1"/>
</dbReference>
<organism evidence="11 12">
    <name type="scientific">Ligilactobacillus ubinensis</name>
    <dbReference type="NCBI Taxonomy" id="2876789"/>
    <lineage>
        <taxon>Bacteria</taxon>
        <taxon>Bacillati</taxon>
        <taxon>Bacillota</taxon>
        <taxon>Bacilli</taxon>
        <taxon>Lactobacillales</taxon>
        <taxon>Lactobacillaceae</taxon>
        <taxon>Ligilactobacillus</taxon>
    </lineage>
</organism>
<comment type="caution">
    <text evidence="11">The sequence shown here is derived from an EMBL/GenBank/DDBJ whole genome shotgun (WGS) entry which is preliminary data.</text>
</comment>
<keyword evidence="3" id="KW-1003">Cell membrane</keyword>
<dbReference type="GO" id="GO:0009986">
    <property type="term" value="C:cell surface"/>
    <property type="evidence" value="ECO:0007669"/>
    <property type="project" value="UniProtKB-SubCell"/>
</dbReference>
<keyword evidence="7 10" id="KW-0472">Membrane</keyword>
<evidence type="ECO:0000256" key="4">
    <source>
        <dbReference type="ARBA" id="ARBA00022481"/>
    </source>
</evidence>
<dbReference type="AlphaFoldDB" id="A0A9X2JKJ9"/>